<dbReference type="GO" id="GO:0097588">
    <property type="term" value="P:archaeal or bacterial-type flagellum-dependent cell motility"/>
    <property type="evidence" value="ECO:0007669"/>
    <property type="project" value="InterPro"/>
</dbReference>
<dbReference type="GeneID" id="95967137"/>
<evidence type="ECO:0007829" key="8">
    <source>
        <dbReference type="PDB" id="8RH5"/>
    </source>
</evidence>
<feature type="transmembrane region" description="Helical" evidence="5">
    <location>
        <begin position="28"/>
        <end position="49"/>
    </location>
</feature>
<keyword evidence="3 4" id="KW-0974">Archaeal flagellum</keyword>
<comment type="function">
    <text evidence="4">Flagellin is the subunit protein which polymerizes to form the filaments of archaeal flagella.</text>
</comment>
<dbReference type="NCBIfam" id="TIGR02537">
    <property type="entry name" value="arch_flag_Nterm"/>
    <property type="match status" value="1"/>
</dbReference>
<comment type="similarity">
    <text evidence="2 4">Belongs to the archaeal flagellin family.</text>
</comment>
<keyword evidence="5" id="KW-0472">Membrane</keyword>
<evidence type="ECO:0000256" key="4">
    <source>
        <dbReference type="RuleBase" id="RU361282"/>
    </source>
</evidence>
<evidence type="ECO:0000313" key="7">
    <source>
        <dbReference type="Proteomes" id="UP001451606"/>
    </source>
</evidence>
<keyword evidence="6" id="KW-0282">Flagellum</keyword>
<dbReference type="Proteomes" id="UP001451606">
    <property type="component" value="Chromosome"/>
</dbReference>
<accession>A0AAX4NFB8</accession>
<evidence type="ECO:0000256" key="2">
    <source>
        <dbReference type="ARBA" id="ARBA00010256"/>
    </source>
</evidence>
<organism evidence="6 7">
    <name type="scientific">Oxyplasma meridianum</name>
    <dbReference type="NCBI Taxonomy" id="3073602"/>
    <lineage>
        <taxon>Archaea</taxon>
        <taxon>Methanobacteriati</taxon>
        <taxon>Thermoplasmatota</taxon>
        <taxon>Thermoplasmata</taxon>
        <taxon>Thermoplasmatales</taxon>
        <taxon>Thermoplasmataceae</taxon>
        <taxon>Oxyplasma</taxon>
    </lineage>
</organism>
<evidence type="ECO:0000256" key="5">
    <source>
        <dbReference type="SAM" id="Phobius"/>
    </source>
</evidence>
<dbReference type="Pfam" id="PF01917">
    <property type="entry name" value="Flagellin_arch-type"/>
    <property type="match status" value="1"/>
</dbReference>
<name>A0AAX4NFB8_9ARCH</name>
<evidence type="ECO:0000256" key="1">
    <source>
        <dbReference type="ARBA" id="ARBA00004618"/>
    </source>
</evidence>
<dbReference type="PDB" id="8RH5">
    <property type="method" value="EM"/>
    <property type="resolution" value="2.54 A"/>
    <property type="chains" value="A/B/C/D/E/F/G/H/I/J/K/L/M/N/O/P/Q/R/S/T/U/V/W/X/Y/Z/a/b/c/d=25-254"/>
</dbReference>
<dbReference type="PANTHER" id="PTHR35903">
    <property type="entry name" value="FLAGELLIN B1"/>
    <property type="match status" value="1"/>
</dbReference>
<sequence length="254" mass="26702">MYRAVYRGVKKLRKVFSLKADNKAETGIGTLIIFIAMVLVAAVAATVLINTAGSLQQRATSTGSQTTNQVSTGLIVQSIYGMDNNRSNPESGSLNWTAIYVTLNTGSSPVDLSNVSLSLEYQGQLASLKYTPATTNASFAVDTNGTSNVFSVLNAGVGYKNSTATFKNVELKNVTKSTNFAIVVIRDPSNSLTSSHPVLTTGSEVVILVNTSAVFGGMKQGQAVTGQINPSVGSPGIIQFTTPSAFTETVMELQ</sequence>
<dbReference type="InterPro" id="IPR013373">
    <property type="entry name" value="Flagellin/pilin_N_arc"/>
</dbReference>
<keyword evidence="8" id="KW-0002">3D-structure</keyword>
<keyword evidence="6" id="KW-0969">Cilium</keyword>
<dbReference type="EMBL" id="CP133772">
    <property type="protein sequence ID" value="WYX99867.1"/>
    <property type="molecule type" value="Genomic_DNA"/>
</dbReference>
<feature type="binding site" evidence="8">
    <location>
        <position position="161"/>
    </location>
    <ligand>
        <name>beta-D-galactose</name>
        <dbReference type="ChEBI" id="CHEBI:27667"/>
        <label>2</label>
        <note>covalent</note>
    </ligand>
</feature>
<feature type="binding site" evidence="8">
    <location>
        <position position="163"/>
    </location>
    <ligand>
        <name>beta-D-galactose</name>
        <dbReference type="ChEBI" id="CHEBI:27667"/>
        <label>2</label>
    </ligand>
</feature>
<protein>
    <recommendedName>
        <fullName evidence="4">Flagellin</fullName>
    </recommendedName>
</protein>
<evidence type="ECO:0000313" key="6">
    <source>
        <dbReference type="EMBL" id="WYX99867.1"/>
    </source>
</evidence>
<keyword evidence="7" id="KW-1185">Reference proteome</keyword>
<dbReference type="RefSeq" id="WP_393971826.1">
    <property type="nucleotide sequence ID" value="NZ_CP133772.1"/>
</dbReference>
<reference evidence="6 7" key="1">
    <citation type="submission" date="2023-09" db="EMBL/GenBank/DDBJ databases">
        <authorList>
            <person name="Golyshina O.V."/>
            <person name="Lunev E.A."/>
            <person name="Bargiela R."/>
            <person name="Gaines M.C."/>
            <person name="Daum B."/>
            <person name="Bale N.J."/>
            <person name="Koenen M."/>
            <person name="Sinninghe Damst J.S."/>
            <person name="Yakimov M."/>
            <person name="Golyshin P.N."/>
        </authorList>
    </citation>
    <scope>NUCLEOTIDE SEQUENCE [LARGE SCALE GENOMIC DNA]</scope>
    <source>
        <strain evidence="6 7">M1</strain>
    </source>
</reference>
<dbReference type="KEGG" id="omr:OXIME_000412"/>
<evidence type="ECO:0000256" key="3">
    <source>
        <dbReference type="ARBA" id="ARBA00022440"/>
    </source>
</evidence>
<reference evidence="8" key="2">
    <citation type="submission" date="2023-12" db="PDB data bank">
        <title>CryoEM of Oxiplasma meridianum archaellum.</title>
        <authorList>
            <person name="Isupov M.N."/>
            <person name="Gaines M."/>
            <person name="Daum B."/>
            <person name="Hanus C."/>
        </authorList>
    </citation>
    <scope>STRUCTURE BY ELECTRON MICROSCOPY (2.54 ANGSTROMS) OF 25-254 IN COMPLEX WITH BETA-D-GALACTOSE</scope>
</reference>
<dbReference type="AlphaFoldDB" id="A0AAX4NFB8"/>
<dbReference type="GO" id="GO:0097589">
    <property type="term" value="C:archaeal-type flagellum"/>
    <property type="evidence" value="ECO:0007669"/>
    <property type="project" value="UniProtKB-SubCell"/>
</dbReference>
<dbReference type="PANTHER" id="PTHR35903:SF1">
    <property type="entry name" value="FLAGELLIN B1"/>
    <property type="match status" value="1"/>
</dbReference>
<keyword evidence="6" id="KW-0966">Cell projection</keyword>
<dbReference type="InterPro" id="IPR002774">
    <property type="entry name" value="Flagellin_arc-type"/>
</dbReference>
<keyword evidence="5" id="KW-1133">Transmembrane helix</keyword>
<keyword evidence="5" id="KW-0812">Transmembrane</keyword>
<feature type="binding site" evidence="8">
    <location>
        <position position="144"/>
    </location>
    <ligand>
        <name>beta-D-galactose</name>
        <dbReference type="ChEBI" id="CHEBI:27667"/>
        <label>1</label>
        <note>covalent</note>
    </ligand>
</feature>
<comment type="subcellular location">
    <subcellularLocation>
        <location evidence="1 4">Archaeal flagellum</location>
    </subcellularLocation>
</comment>
<proteinExistence type="evidence at protein level"/>
<gene>
    <name evidence="6" type="ORF">OXIME_000412</name>
</gene>
<dbReference type="GO" id="GO:0005198">
    <property type="term" value="F:structural molecule activity"/>
    <property type="evidence" value="ECO:0007669"/>
    <property type="project" value="InterPro"/>
</dbReference>
<dbReference type="SMR" id="A0AAX4NFB8"/>
<dbReference type="NCBIfam" id="NF006325">
    <property type="entry name" value="PRK08541.1"/>
    <property type="match status" value="1"/>
</dbReference>